<sequence length="96" mass="10228">MSDDTPDRPPSTGLLDALRVRRNATIGTVAGVALAALAYLVRVFELVGPVGGTQRYPVLGPEGWFLVLGFVLASATTLLVTTVLTALTAYRRTREL</sequence>
<keyword evidence="1" id="KW-1133">Transmembrane helix</keyword>
<feature type="transmembrane region" description="Helical" evidence="1">
    <location>
        <begin position="64"/>
        <end position="90"/>
    </location>
</feature>
<dbReference type="Pfam" id="PF24380">
    <property type="entry name" value="DUF7536"/>
    <property type="match status" value="1"/>
</dbReference>
<gene>
    <name evidence="2" type="ORF">SAMN04488065_1471</name>
</gene>
<evidence type="ECO:0000256" key="1">
    <source>
        <dbReference type="SAM" id="Phobius"/>
    </source>
</evidence>
<protein>
    <submittedName>
        <fullName evidence="2">Uncharacterized protein</fullName>
    </submittedName>
</protein>
<reference evidence="2 3" key="1">
    <citation type="submission" date="2016-10" db="EMBL/GenBank/DDBJ databases">
        <authorList>
            <person name="de Groot N.N."/>
        </authorList>
    </citation>
    <scope>NUCLEOTIDE SEQUENCE [LARGE SCALE GENOMIC DNA]</scope>
    <source>
        <strain evidence="2 3">CGMCC 1.8712</strain>
    </source>
</reference>
<name>A0A1H3XBR6_9EURY</name>
<evidence type="ECO:0000313" key="2">
    <source>
        <dbReference type="EMBL" id="SDZ96773.1"/>
    </source>
</evidence>
<dbReference type="OrthoDB" id="329837at2157"/>
<feature type="transmembrane region" description="Helical" evidence="1">
    <location>
        <begin position="24"/>
        <end position="44"/>
    </location>
</feature>
<keyword evidence="1" id="KW-0472">Membrane</keyword>
<evidence type="ECO:0000313" key="3">
    <source>
        <dbReference type="Proteomes" id="UP000236755"/>
    </source>
</evidence>
<keyword evidence="3" id="KW-1185">Reference proteome</keyword>
<organism evidence="2 3">
    <name type="scientific">Haloplanus vescus</name>
    <dbReference type="NCBI Taxonomy" id="555874"/>
    <lineage>
        <taxon>Archaea</taxon>
        <taxon>Methanobacteriati</taxon>
        <taxon>Methanobacteriota</taxon>
        <taxon>Stenosarchaea group</taxon>
        <taxon>Halobacteria</taxon>
        <taxon>Halobacteriales</taxon>
        <taxon>Haloferacaceae</taxon>
        <taxon>Haloplanus</taxon>
    </lineage>
</organism>
<dbReference type="EMBL" id="FNQT01000001">
    <property type="protein sequence ID" value="SDZ96773.1"/>
    <property type="molecule type" value="Genomic_DNA"/>
</dbReference>
<dbReference type="STRING" id="555874.SAMN04488065_1471"/>
<accession>A0A1H3XBR6</accession>
<dbReference type="AlphaFoldDB" id="A0A1H3XBR6"/>
<dbReference type="RefSeq" id="WP_092633655.1">
    <property type="nucleotide sequence ID" value="NZ_FNQT01000001.1"/>
</dbReference>
<keyword evidence="1" id="KW-0812">Transmembrane</keyword>
<dbReference type="Proteomes" id="UP000236755">
    <property type="component" value="Unassembled WGS sequence"/>
</dbReference>
<proteinExistence type="predicted"/>
<dbReference type="InterPro" id="IPR055958">
    <property type="entry name" value="DUF7536"/>
</dbReference>